<dbReference type="SUPFAM" id="SSF48726">
    <property type="entry name" value="Immunoglobulin"/>
    <property type="match status" value="1"/>
</dbReference>
<dbReference type="PANTHER" id="PTHR12035">
    <property type="entry name" value="SIALIC ACID BINDING IMMUNOGLOBULIN-LIKE LECTIN"/>
    <property type="match status" value="1"/>
</dbReference>
<organism evidence="6 7">
    <name type="scientific">Chelydra serpentina</name>
    <name type="common">Snapping turtle</name>
    <name type="synonym">Testudo serpentina</name>
    <dbReference type="NCBI Taxonomy" id="8475"/>
    <lineage>
        <taxon>Eukaryota</taxon>
        <taxon>Metazoa</taxon>
        <taxon>Chordata</taxon>
        <taxon>Craniata</taxon>
        <taxon>Vertebrata</taxon>
        <taxon>Euteleostomi</taxon>
        <taxon>Archelosauria</taxon>
        <taxon>Testudinata</taxon>
        <taxon>Testudines</taxon>
        <taxon>Cryptodira</taxon>
        <taxon>Durocryptodira</taxon>
        <taxon>Americhelydia</taxon>
        <taxon>Chelydroidea</taxon>
        <taxon>Chelydridae</taxon>
        <taxon>Chelydra</taxon>
    </lineage>
</organism>
<evidence type="ECO:0000256" key="1">
    <source>
        <dbReference type="ARBA" id="ARBA00004167"/>
    </source>
</evidence>
<accession>A0A8T1S122</accession>
<dbReference type="AlphaFoldDB" id="A0A8T1S122"/>
<keyword evidence="7" id="KW-1185">Reference proteome</keyword>
<dbReference type="EMBL" id="JAHGAV010001257">
    <property type="protein sequence ID" value="KAG6922530.1"/>
    <property type="molecule type" value="Genomic_DNA"/>
</dbReference>
<dbReference type="GO" id="GO:0005886">
    <property type="term" value="C:plasma membrane"/>
    <property type="evidence" value="ECO:0007669"/>
    <property type="project" value="TreeGrafter"/>
</dbReference>
<feature type="domain" description="Immunoglobulin V-set" evidence="5">
    <location>
        <begin position="12"/>
        <end position="110"/>
    </location>
</feature>
<dbReference type="Gene3D" id="2.60.40.10">
    <property type="entry name" value="Immunoglobulins"/>
    <property type="match status" value="1"/>
</dbReference>
<comment type="subcellular location">
    <subcellularLocation>
        <location evidence="1">Membrane</location>
        <topology evidence="1">Single-pass membrane protein</topology>
    </subcellularLocation>
</comment>
<dbReference type="InterPro" id="IPR051036">
    <property type="entry name" value="SIGLEC"/>
</dbReference>
<evidence type="ECO:0000259" key="5">
    <source>
        <dbReference type="Pfam" id="PF07686"/>
    </source>
</evidence>
<feature type="non-terminal residue" evidence="6">
    <location>
        <position position="1"/>
    </location>
</feature>
<dbReference type="InterPro" id="IPR036179">
    <property type="entry name" value="Ig-like_dom_sf"/>
</dbReference>
<protein>
    <submittedName>
        <fullName evidence="6">CD33 molecule</fullName>
    </submittedName>
</protein>
<evidence type="ECO:0000256" key="3">
    <source>
        <dbReference type="ARBA" id="ARBA00022989"/>
    </source>
</evidence>
<reference evidence="6 7" key="1">
    <citation type="journal article" date="2020" name="G3 (Bethesda)">
        <title>Draft Genome of the Common Snapping Turtle, Chelydra serpentina, a Model for Phenotypic Plasticity in Reptiles.</title>
        <authorList>
            <person name="Das D."/>
            <person name="Singh S.K."/>
            <person name="Bierstedt J."/>
            <person name="Erickson A."/>
            <person name="Galli G.L.J."/>
            <person name="Crossley D.A. 2nd"/>
            <person name="Rhen T."/>
        </authorList>
    </citation>
    <scope>NUCLEOTIDE SEQUENCE [LARGE SCALE GENOMIC DNA]</scope>
    <source>
        <strain evidence="6">KW</strain>
    </source>
</reference>
<dbReference type="GO" id="GO:0033691">
    <property type="term" value="F:sialic acid binding"/>
    <property type="evidence" value="ECO:0007669"/>
    <property type="project" value="TreeGrafter"/>
</dbReference>
<name>A0A8T1S122_CHESE</name>
<dbReference type="Pfam" id="PF07686">
    <property type="entry name" value="V-set"/>
    <property type="match status" value="1"/>
</dbReference>
<dbReference type="PANTHER" id="PTHR12035:SF125">
    <property type="entry name" value="SIALIC ACID-BINDING IG-LIKE LECTIN 5"/>
    <property type="match status" value="1"/>
</dbReference>
<proteinExistence type="predicted"/>
<keyword evidence="2" id="KW-0812">Transmembrane</keyword>
<dbReference type="Proteomes" id="UP000765507">
    <property type="component" value="Unassembled WGS sequence"/>
</dbReference>
<evidence type="ECO:0000256" key="2">
    <source>
        <dbReference type="ARBA" id="ARBA00022692"/>
    </source>
</evidence>
<keyword evidence="4" id="KW-0472">Membrane</keyword>
<dbReference type="OrthoDB" id="10012075at2759"/>
<dbReference type="InterPro" id="IPR013783">
    <property type="entry name" value="Ig-like_fold"/>
</dbReference>
<evidence type="ECO:0000313" key="7">
    <source>
        <dbReference type="Proteomes" id="UP000765507"/>
    </source>
</evidence>
<evidence type="ECO:0000313" key="6">
    <source>
        <dbReference type="EMBL" id="KAG6922530.1"/>
    </source>
</evidence>
<evidence type="ECO:0000256" key="4">
    <source>
        <dbReference type="ARBA" id="ARBA00023136"/>
    </source>
</evidence>
<dbReference type="InterPro" id="IPR013106">
    <property type="entry name" value="Ig_V-set"/>
</dbReference>
<sequence>GSLSQLAGFTLTVPQSVSVQEGLCVLVPCTFAYPASYDTDNPQAQLYGHWHKESATVGRDLPVASSDPGRGVSWNPQGRFRLVGDLTRGDCSLLISDARRTDAVRYFLRVERGTLR</sequence>
<gene>
    <name evidence="6" type="ORF">G0U57_002095</name>
</gene>
<keyword evidence="3" id="KW-1133">Transmembrane helix</keyword>
<dbReference type="GO" id="GO:0007155">
    <property type="term" value="P:cell adhesion"/>
    <property type="evidence" value="ECO:0007669"/>
    <property type="project" value="TreeGrafter"/>
</dbReference>
<comment type="caution">
    <text evidence="6">The sequence shown here is derived from an EMBL/GenBank/DDBJ whole genome shotgun (WGS) entry which is preliminary data.</text>
</comment>